<feature type="domain" description="EAL" evidence="1">
    <location>
        <begin position="164"/>
        <end position="418"/>
    </location>
</feature>
<dbReference type="AlphaFoldDB" id="A0A419A1C4"/>
<dbReference type="InterPro" id="IPR000160">
    <property type="entry name" value="GGDEF_dom"/>
</dbReference>
<dbReference type="SUPFAM" id="SSF141868">
    <property type="entry name" value="EAL domain-like"/>
    <property type="match status" value="1"/>
</dbReference>
<dbReference type="SUPFAM" id="SSF55073">
    <property type="entry name" value="Nucleotide cyclase"/>
    <property type="match status" value="1"/>
</dbReference>
<dbReference type="PANTHER" id="PTHR33121">
    <property type="entry name" value="CYCLIC DI-GMP PHOSPHODIESTERASE PDEF"/>
    <property type="match status" value="1"/>
</dbReference>
<comment type="caution">
    <text evidence="3">The sequence shown here is derived from an EMBL/GenBank/DDBJ whole genome shotgun (WGS) entry which is preliminary data.</text>
</comment>
<dbReference type="CDD" id="cd01948">
    <property type="entry name" value="EAL"/>
    <property type="match status" value="1"/>
</dbReference>
<organism evidence="3 4">
    <name type="scientific">Paracoccus aestuarii</name>
    <dbReference type="NCBI Taxonomy" id="453842"/>
    <lineage>
        <taxon>Bacteria</taxon>
        <taxon>Pseudomonadati</taxon>
        <taxon>Pseudomonadota</taxon>
        <taxon>Alphaproteobacteria</taxon>
        <taxon>Rhodobacterales</taxon>
        <taxon>Paracoccaceae</taxon>
        <taxon>Paracoccus</taxon>
    </lineage>
</organism>
<dbReference type="InterPro" id="IPR001633">
    <property type="entry name" value="EAL_dom"/>
</dbReference>
<dbReference type="OrthoDB" id="9814202at2"/>
<dbReference type="RefSeq" id="WP_119884984.1">
    <property type="nucleotide sequence ID" value="NZ_CP067169.1"/>
</dbReference>
<dbReference type="InterPro" id="IPR035919">
    <property type="entry name" value="EAL_sf"/>
</dbReference>
<name>A0A419A1C4_9RHOB</name>
<reference evidence="3 4" key="1">
    <citation type="submission" date="2018-09" db="EMBL/GenBank/DDBJ databases">
        <title>Paracoccus onubensis nov. sp. a moderate halophilic bacterium isolated from Gruta de las Maravillas (Aracena, Spain).</title>
        <authorList>
            <person name="Jurado V."/>
            <person name="Gutierrez-Patricio S."/>
            <person name="Gonzalez-Pimentel J.L."/>
            <person name="Laiz L."/>
            <person name="Saiz-Jimenez C."/>
        </authorList>
    </citation>
    <scope>NUCLEOTIDE SEQUENCE [LARGE SCALE GENOMIC DNA]</scope>
    <source>
        <strain evidence="3 4">DSM 19484</strain>
    </source>
</reference>
<evidence type="ECO:0000259" key="2">
    <source>
        <dbReference type="PROSITE" id="PS50887"/>
    </source>
</evidence>
<dbReference type="Pfam" id="PF00563">
    <property type="entry name" value="EAL"/>
    <property type="match status" value="1"/>
</dbReference>
<proteinExistence type="predicted"/>
<sequence length="431" mass="47483">MSKKLNRLFSPLRRLVCGQRRKEDMSRSVLLLRLENVEALNAALSKVAMGHLLVQLSMTLGGAVRPYDPVQILAPGLYAVVLRNRTDRDSLQVAKRLHEQAQNPLVYSDQTILPVLTGILIHADQPNLPAVPDLIGNAQQRMSLVNDLELGRLRLHPYDPTLCDSKLAATVSDAVVAGQIEAWFQPQISCHTGQVTGFEALARWNHPTRGILAPGAFMPQMSSADHKTLTLFMLAQCMSALNSWDRDGFDVPTVSINISNCELSDRGFADCLLWDLDRHEIPTKRLVVEVLESVGPVTSSNEARENLRKLAEAGCQIDLDDFGTGYASLDAIRQFGINRIKIDRSFVTACDIDGAQQRMILAILALTERLGIAALAEGVETRAEYAFLAQMGCDEVQGYAVARPMPLADTRVFLERHKDAAARLPTIAQRG</sequence>
<dbReference type="Proteomes" id="UP000285530">
    <property type="component" value="Unassembled WGS sequence"/>
</dbReference>
<dbReference type="InterPro" id="IPR043128">
    <property type="entry name" value="Rev_trsase/Diguanyl_cyclase"/>
</dbReference>
<evidence type="ECO:0000313" key="3">
    <source>
        <dbReference type="EMBL" id="RJL06829.1"/>
    </source>
</evidence>
<dbReference type="InterPro" id="IPR050706">
    <property type="entry name" value="Cyclic-di-GMP_PDE-like"/>
</dbReference>
<dbReference type="PROSITE" id="PS50887">
    <property type="entry name" value="GGDEF"/>
    <property type="match status" value="1"/>
</dbReference>
<keyword evidence="4" id="KW-1185">Reference proteome</keyword>
<accession>A0A419A1C4</accession>
<dbReference type="InterPro" id="IPR029787">
    <property type="entry name" value="Nucleotide_cyclase"/>
</dbReference>
<dbReference type="EMBL" id="QZEV01000005">
    <property type="protein sequence ID" value="RJL06829.1"/>
    <property type="molecule type" value="Genomic_DNA"/>
</dbReference>
<dbReference type="Gene3D" id="3.30.70.270">
    <property type="match status" value="1"/>
</dbReference>
<dbReference type="PANTHER" id="PTHR33121:SF70">
    <property type="entry name" value="SIGNALING PROTEIN YKOW"/>
    <property type="match status" value="1"/>
</dbReference>
<feature type="domain" description="GGDEF" evidence="2">
    <location>
        <begin position="25"/>
        <end position="160"/>
    </location>
</feature>
<dbReference type="SMART" id="SM00052">
    <property type="entry name" value="EAL"/>
    <property type="match status" value="1"/>
</dbReference>
<evidence type="ECO:0000259" key="1">
    <source>
        <dbReference type="PROSITE" id="PS50883"/>
    </source>
</evidence>
<dbReference type="GO" id="GO:0071111">
    <property type="term" value="F:cyclic-guanylate-specific phosphodiesterase activity"/>
    <property type="evidence" value="ECO:0007669"/>
    <property type="project" value="InterPro"/>
</dbReference>
<evidence type="ECO:0000313" key="4">
    <source>
        <dbReference type="Proteomes" id="UP000285530"/>
    </source>
</evidence>
<protein>
    <submittedName>
        <fullName evidence="3">EAL domain-containing protein</fullName>
    </submittedName>
</protein>
<gene>
    <name evidence="3" type="ORF">D3P06_02210</name>
</gene>
<dbReference type="PROSITE" id="PS50883">
    <property type="entry name" value="EAL"/>
    <property type="match status" value="1"/>
</dbReference>
<dbReference type="Gene3D" id="3.20.20.450">
    <property type="entry name" value="EAL domain"/>
    <property type="match status" value="1"/>
</dbReference>